<name>A0A8H6YEV6_9AGAR</name>
<dbReference type="Gene3D" id="3.90.245.10">
    <property type="entry name" value="Ribonucleoside hydrolase-like"/>
    <property type="match status" value="1"/>
</dbReference>
<evidence type="ECO:0000313" key="7">
    <source>
        <dbReference type="Proteomes" id="UP000620124"/>
    </source>
</evidence>
<feature type="signal peptide" evidence="4">
    <location>
        <begin position="1"/>
        <end position="21"/>
    </location>
</feature>
<accession>A0A8H6YEV6</accession>
<dbReference type="InterPro" id="IPR023186">
    <property type="entry name" value="IUNH"/>
</dbReference>
<evidence type="ECO:0000259" key="5">
    <source>
        <dbReference type="Pfam" id="PF01156"/>
    </source>
</evidence>
<dbReference type="OrthoDB" id="432381at2759"/>
<keyword evidence="3" id="KW-0326">Glycosidase</keyword>
<sequence>MRSTKILTTLAAMTLLHGTHGAVFQPLLRNANMTAPKVILDNDWGITQFIPYLIALDAGWDVLGLVSDTSDSWALQTGLHALATLERGGLSDCIPVYRGADYPLLQTPDRFQTYEAMFGTLAWEGVFKRENATAEAEGADPTSGDPGRIVRAAFEKPYYGYPNATFAEDTTAAMFMVEQVRKYPGEITIYSAGALTNIALAVRMDPAFAQNTKSLFIMGGYVDRMVQQTTGDVMQASLVTDINFVVDPEATKIALGAAFPKITLVGNAANLLIATQDFLDEIYEVKNPYSELVHAYYVTQLPFWDETAAAVMVDPAIVTDSMEFYVDVDTAYSSSYYGYIRPYQAALMPPGLRSVNYLNNFNLTALANRIKHSVQFPKSCADLASL</sequence>
<evidence type="ECO:0000256" key="2">
    <source>
        <dbReference type="ARBA" id="ARBA00022801"/>
    </source>
</evidence>
<comment type="caution">
    <text evidence="6">The sequence shown here is derived from an EMBL/GenBank/DDBJ whole genome shotgun (WGS) entry which is preliminary data.</text>
</comment>
<organism evidence="6 7">
    <name type="scientific">Mycena venus</name>
    <dbReference type="NCBI Taxonomy" id="2733690"/>
    <lineage>
        <taxon>Eukaryota</taxon>
        <taxon>Fungi</taxon>
        <taxon>Dikarya</taxon>
        <taxon>Basidiomycota</taxon>
        <taxon>Agaricomycotina</taxon>
        <taxon>Agaricomycetes</taxon>
        <taxon>Agaricomycetidae</taxon>
        <taxon>Agaricales</taxon>
        <taxon>Marasmiineae</taxon>
        <taxon>Mycenaceae</taxon>
        <taxon>Mycena</taxon>
    </lineage>
</organism>
<proteinExistence type="inferred from homology"/>
<keyword evidence="7" id="KW-1185">Reference proteome</keyword>
<dbReference type="GO" id="GO:0005829">
    <property type="term" value="C:cytosol"/>
    <property type="evidence" value="ECO:0007669"/>
    <property type="project" value="TreeGrafter"/>
</dbReference>
<comment type="similarity">
    <text evidence="1">Belongs to the IUNH family.</text>
</comment>
<dbReference type="InterPro" id="IPR001910">
    <property type="entry name" value="Inosine/uridine_hydrolase_dom"/>
</dbReference>
<gene>
    <name evidence="6" type="ORF">MVEN_00711900</name>
</gene>
<keyword evidence="4" id="KW-0732">Signal</keyword>
<dbReference type="SUPFAM" id="SSF53590">
    <property type="entry name" value="Nucleoside hydrolase"/>
    <property type="match status" value="1"/>
</dbReference>
<evidence type="ECO:0000313" key="6">
    <source>
        <dbReference type="EMBL" id="KAF7359865.1"/>
    </source>
</evidence>
<evidence type="ECO:0000256" key="1">
    <source>
        <dbReference type="ARBA" id="ARBA00009176"/>
    </source>
</evidence>
<dbReference type="PANTHER" id="PTHR12304">
    <property type="entry name" value="INOSINE-URIDINE PREFERRING NUCLEOSIDE HYDROLASE"/>
    <property type="match status" value="1"/>
</dbReference>
<evidence type="ECO:0000256" key="3">
    <source>
        <dbReference type="ARBA" id="ARBA00023295"/>
    </source>
</evidence>
<dbReference type="GO" id="GO:0006152">
    <property type="term" value="P:purine nucleoside catabolic process"/>
    <property type="evidence" value="ECO:0007669"/>
    <property type="project" value="TreeGrafter"/>
</dbReference>
<reference evidence="6" key="1">
    <citation type="submission" date="2020-05" db="EMBL/GenBank/DDBJ databases">
        <title>Mycena genomes resolve the evolution of fungal bioluminescence.</title>
        <authorList>
            <person name="Tsai I.J."/>
        </authorList>
    </citation>
    <scope>NUCLEOTIDE SEQUENCE</scope>
    <source>
        <strain evidence="6">CCC161011</strain>
    </source>
</reference>
<dbReference type="AlphaFoldDB" id="A0A8H6YEV6"/>
<feature type="chain" id="PRO_5034354626" evidence="4">
    <location>
        <begin position="22"/>
        <end position="386"/>
    </location>
</feature>
<dbReference type="Pfam" id="PF01156">
    <property type="entry name" value="IU_nuc_hydro"/>
    <property type="match status" value="1"/>
</dbReference>
<feature type="domain" description="Inosine/uridine-preferring nucleoside hydrolase" evidence="5">
    <location>
        <begin position="38"/>
        <end position="331"/>
    </location>
</feature>
<keyword evidence="2 6" id="KW-0378">Hydrolase</keyword>
<dbReference type="EMBL" id="JACAZI010000005">
    <property type="protein sequence ID" value="KAF7359865.1"/>
    <property type="molecule type" value="Genomic_DNA"/>
</dbReference>
<dbReference type="InterPro" id="IPR036452">
    <property type="entry name" value="Ribo_hydro-like"/>
</dbReference>
<dbReference type="Proteomes" id="UP000620124">
    <property type="component" value="Unassembled WGS sequence"/>
</dbReference>
<dbReference type="PANTHER" id="PTHR12304:SF25">
    <property type="entry name" value="INOSINE_URIDINE-PREFERRING NUCLEOSIDE HYDROLASE DOMAIN-CONTAINING PROTEIN"/>
    <property type="match status" value="1"/>
</dbReference>
<dbReference type="GO" id="GO:0008477">
    <property type="term" value="F:purine nucleosidase activity"/>
    <property type="evidence" value="ECO:0007669"/>
    <property type="project" value="TreeGrafter"/>
</dbReference>
<protein>
    <submittedName>
        <fullName evidence="6">Putative inosine-uridine preferring nucleoside hydrolase</fullName>
    </submittedName>
</protein>
<evidence type="ECO:0000256" key="4">
    <source>
        <dbReference type="SAM" id="SignalP"/>
    </source>
</evidence>